<reference evidence="7 8" key="1">
    <citation type="submission" date="2018-08" db="EMBL/GenBank/DDBJ databases">
        <title>Pallidiluteibacterium maritimus gen. nov., sp. nov., isolated from coastal sediment.</title>
        <authorList>
            <person name="Zhou L.Y."/>
        </authorList>
    </citation>
    <scope>NUCLEOTIDE SEQUENCE [LARGE SCALE GENOMIC DNA]</scope>
    <source>
        <strain evidence="7 8">XSD2</strain>
    </source>
</reference>
<comment type="similarity">
    <text evidence="2">Belongs to the SusD family.</text>
</comment>
<dbReference type="Pfam" id="PF07980">
    <property type="entry name" value="SusD_RagB"/>
    <property type="match status" value="1"/>
</dbReference>
<dbReference type="AlphaFoldDB" id="A0A399T6T3"/>
<keyword evidence="5" id="KW-0998">Cell outer membrane</keyword>
<proteinExistence type="inferred from homology"/>
<dbReference type="OrthoDB" id="1031584at2"/>
<evidence type="ECO:0000313" key="8">
    <source>
        <dbReference type="Proteomes" id="UP000265926"/>
    </source>
</evidence>
<evidence type="ECO:0000256" key="2">
    <source>
        <dbReference type="ARBA" id="ARBA00006275"/>
    </source>
</evidence>
<evidence type="ECO:0000313" key="7">
    <source>
        <dbReference type="EMBL" id="RIJ50522.1"/>
    </source>
</evidence>
<evidence type="ECO:0000259" key="6">
    <source>
        <dbReference type="Pfam" id="PF07980"/>
    </source>
</evidence>
<keyword evidence="4" id="KW-0472">Membrane</keyword>
<dbReference type="Proteomes" id="UP000265926">
    <property type="component" value="Unassembled WGS sequence"/>
</dbReference>
<evidence type="ECO:0000256" key="3">
    <source>
        <dbReference type="ARBA" id="ARBA00022729"/>
    </source>
</evidence>
<feature type="domain" description="RagB/SusD" evidence="6">
    <location>
        <begin position="295"/>
        <end position="585"/>
    </location>
</feature>
<dbReference type="RefSeq" id="WP_119435992.1">
    <property type="nucleotide sequence ID" value="NZ_QWGR01000001.1"/>
</dbReference>
<evidence type="ECO:0000256" key="5">
    <source>
        <dbReference type="ARBA" id="ARBA00023237"/>
    </source>
</evidence>
<keyword evidence="8" id="KW-1185">Reference proteome</keyword>
<dbReference type="InterPro" id="IPR011990">
    <property type="entry name" value="TPR-like_helical_dom_sf"/>
</dbReference>
<sequence length="586" mass="65947">MKKILYTIIACAVLWACNMEEIPEAQISVEPVFGSETGLEMYTNSFYEVLPTRTTLYTNSYYIAVNSVIKYLTENGFSSQESSGWNWRTLRNINYFIANCDNESVPVATRNNYLGIARFFRAYFYFDMMKRFGDLPWVGHPLDVNDPLLYSARDPRALIADSIKADLNFAIAHISNERDATCSTITKTVAAALKSRVCLWEGTYRKYHSEEGLQSTANQWLQEAADAAQIVMDEGYSLYTGGGVENSYRALFVAKTPLSSEVLYAVTFDSDLGVVHSGNRQWTSVTFGSCPSLVRPFVHTYLKLDGTPFTNDAGYASKSFVEECENRDYRLSQTIRTPGFTRVSGGAVVPTAPDYAYAITGYQTSKFTLDDTQYDNVDVCDNNVILFRYAEVLLNYAEAKAELGTLTDGDWAKTVGALRARAGITGGLTTKPKTVDPYLQGEFFPGITNPEILEIRRERGIELSFEGFEWSDVCRWGIGEQLTKDWEGIYIPEFEVPYDMNDDGKLDVCFTKQLNPSDKVPGVYYLYVGEKLSNGANNNSQIADDGHTLVFMKDQKRTWHNKLYFYPIPANDLVMNPNLGQNPGWN</sequence>
<dbReference type="Gene3D" id="1.25.40.390">
    <property type="match status" value="1"/>
</dbReference>
<keyword evidence="3" id="KW-0732">Signal</keyword>
<comment type="subcellular location">
    <subcellularLocation>
        <location evidence="1">Cell outer membrane</location>
    </subcellularLocation>
</comment>
<dbReference type="SUPFAM" id="SSF48452">
    <property type="entry name" value="TPR-like"/>
    <property type="match status" value="1"/>
</dbReference>
<organism evidence="7 8">
    <name type="scientific">Maribellus luteus</name>
    <dbReference type="NCBI Taxonomy" id="2305463"/>
    <lineage>
        <taxon>Bacteria</taxon>
        <taxon>Pseudomonadati</taxon>
        <taxon>Bacteroidota</taxon>
        <taxon>Bacteroidia</taxon>
        <taxon>Marinilabiliales</taxon>
        <taxon>Prolixibacteraceae</taxon>
        <taxon>Maribellus</taxon>
    </lineage>
</organism>
<accession>A0A399T6T3</accession>
<gene>
    <name evidence="7" type="ORF">D1614_00880</name>
</gene>
<dbReference type="GO" id="GO:0009279">
    <property type="term" value="C:cell outer membrane"/>
    <property type="evidence" value="ECO:0007669"/>
    <property type="project" value="UniProtKB-SubCell"/>
</dbReference>
<protein>
    <submittedName>
        <fullName evidence="7">RagB/SusD family nutrient uptake outer membrane protein</fullName>
    </submittedName>
</protein>
<evidence type="ECO:0000256" key="1">
    <source>
        <dbReference type="ARBA" id="ARBA00004442"/>
    </source>
</evidence>
<evidence type="ECO:0000256" key="4">
    <source>
        <dbReference type="ARBA" id="ARBA00023136"/>
    </source>
</evidence>
<name>A0A399T6T3_9BACT</name>
<comment type="caution">
    <text evidence="7">The sequence shown here is derived from an EMBL/GenBank/DDBJ whole genome shotgun (WGS) entry which is preliminary data.</text>
</comment>
<dbReference type="InterPro" id="IPR012944">
    <property type="entry name" value="SusD_RagB_dom"/>
</dbReference>
<dbReference type="EMBL" id="QWGR01000001">
    <property type="protein sequence ID" value="RIJ50522.1"/>
    <property type="molecule type" value="Genomic_DNA"/>
</dbReference>